<accession>A0A0F7UFR7</accession>
<dbReference type="SUPFAM" id="SSF54211">
    <property type="entry name" value="Ribosomal protein S5 domain 2-like"/>
    <property type="match status" value="1"/>
</dbReference>
<keyword evidence="3" id="KW-0067">ATP-binding</keyword>
<dbReference type="PANTHER" id="PTHR43527">
    <property type="entry name" value="4-DIPHOSPHOCYTIDYL-2-C-METHYL-D-ERYTHRITOL KINASE, CHLOROPLASTIC"/>
    <property type="match status" value="1"/>
</dbReference>
<feature type="region of interest" description="Disordered" evidence="4">
    <location>
        <begin position="370"/>
        <end position="406"/>
    </location>
</feature>
<evidence type="ECO:0000313" key="5">
    <source>
        <dbReference type="EMBL" id="CEL68733.1"/>
    </source>
</evidence>
<dbReference type="InterPro" id="IPR014721">
    <property type="entry name" value="Ribsml_uS5_D2-typ_fold_subgr"/>
</dbReference>
<feature type="region of interest" description="Disordered" evidence="4">
    <location>
        <begin position="230"/>
        <end position="285"/>
    </location>
</feature>
<feature type="compositionally biased region" description="Low complexity" evidence="4">
    <location>
        <begin position="238"/>
        <end position="247"/>
    </location>
</feature>
<evidence type="ECO:0000256" key="4">
    <source>
        <dbReference type="SAM" id="MobiDB-lite"/>
    </source>
</evidence>
<dbReference type="PROSITE" id="PS51257">
    <property type="entry name" value="PROKAR_LIPOPROTEIN"/>
    <property type="match status" value="1"/>
</dbReference>
<feature type="region of interest" description="Disordered" evidence="4">
    <location>
        <begin position="713"/>
        <end position="753"/>
    </location>
</feature>
<feature type="region of interest" description="Disordered" evidence="4">
    <location>
        <begin position="877"/>
        <end position="916"/>
    </location>
</feature>
<keyword evidence="2 5" id="KW-0808">Transferase</keyword>
<feature type="region of interest" description="Disordered" evidence="4">
    <location>
        <begin position="631"/>
        <end position="652"/>
    </location>
</feature>
<feature type="compositionally biased region" description="Basic and acidic residues" evidence="4">
    <location>
        <begin position="634"/>
        <end position="652"/>
    </location>
</feature>
<keyword evidence="1" id="KW-0547">Nucleotide-binding</keyword>
<feature type="region of interest" description="Disordered" evidence="4">
    <location>
        <begin position="100"/>
        <end position="128"/>
    </location>
</feature>
<organism evidence="5">
    <name type="scientific">Neospora caninum (strain Liverpool)</name>
    <dbReference type="NCBI Taxonomy" id="572307"/>
    <lineage>
        <taxon>Eukaryota</taxon>
        <taxon>Sar</taxon>
        <taxon>Alveolata</taxon>
        <taxon>Apicomplexa</taxon>
        <taxon>Conoidasida</taxon>
        <taxon>Coccidia</taxon>
        <taxon>Eucoccidiorida</taxon>
        <taxon>Eimeriorina</taxon>
        <taxon>Sarcocystidae</taxon>
        <taxon>Neospora</taxon>
    </lineage>
</organism>
<feature type="compositionally biased region" description="Basic and acidic residues" evidence="4">
    <location>
        <begin position="1008"/>
        <end position="1020"/>
    </location>
</feature>
<feature type="compositionally biased region" description="Basic and acidic residues" evidence="4">
    <location>
        <begin position="730"/>
        <end position="753"/>
    </location>
</feature>
<dbReference type="Gene3D" id="3.30.230.10">
    <property type="match status" value="2"/>
</dbReference>
<protein>
    <submittedName>
        <fullName evidence="5">4-diphosphocytidyl-2-C-methyl-D-erythritol kinase, putative</fullName>
    </submittedName>
</protein>
<dbReference type="GO" id="GO:0050515">
    <property type="term" value="F:4-(cytidine 5'-diphospho)-2-C-methyl-D-erythritol kinase activity"/>
    <property type="evidence" value="ECO:0007669"/>
    <property type="project" value="TreeGrafter"/>
</dbReference>
<dbReference type="EMBL" id="LN714484">
    <property type="protein sequence ID" value="CEL68733.1"/>
    <property type="molecule type" value="Genomic_DNA"/>
</dbReference>
<proteinExistence type="predicted"/>
<dbReference type="AlphaFoldDB" id="A0A0F7UFR7"/>
<feature type="compositionally biased region" description="Basic and acidic residues" evidence="4">
    <location>
        <begin position="533"/>
        <end position="559"/>
    </location>
</feature>
<feature type="region of interest" description="Disordered" evidence="4">
    <location>
        <begin position="164"/>
        <end position="189"/>
    </location>
</feature>
<evidence type="ECO:0000256" key="1">
    <source>
        <dbReference type="ARBA" id="ARBA00022741"/>
    </source>
</evidence>
<dbReference type="GO" id="GO:0005524">
    <property type="term" value="F:ATP binding"/>
    <property type="evidence" value="ECO:0007669"/>
    <property type="project" value="UniProtKB-KW"/>
</dbReference>
<sequence>MRLSRLALSPAGFVSCVFFCLVSCCTHRILILSLLCSFPSSSVASPIRSQGLSAPSGATLHPAALPSLAEARGKWCFAREKRSHTADSPFSHPHSFLLSSSVPSPPSLLPSVPGPNLRRDSPSRQVSHPVKVERHAFHPDSTPSPSSFSSLPYQAHIFPTRVRLHTSPSPRDLSEREKLSPSCLPSRASLASPSRLASRACSPPLCNLCVEKHEDASPGFRVLRPSQQSSERCRFPGLPSSPCLSRRPPSKAFPEQNVATPRDSEEKETGHAGVRGPATRSSAQPSLLVTAEGVRSISAASPFICLPSPAKINLFLKVFPRPPGAAFHPLLSLFHFVSLCDYLAVGLLPPRLQPTAGECGPRLIAKSAREETGTLEDALRGASRAQGERRGETGEATGAQASRSDAETAIRNPFPPSAFPFLSTVAFPHVYESKEGDLLLSSSPLPCSAENNLILKAFSAYRRNLQLAGEDKRAIESGGRAGRLAPRFVAFLHKSIPTEAGLGGASSNAATALLAACALAPPPIGALRLPSRGNRDRFPSDAPQERGSESKAPLEEGQARRLDAAQVAAEAPVAACEQRESEGATSNRDQRLGVNLWAPRCAGDAPAGTRAWDAPGDFAAETLGTNWRCGSAKEAGDGAERGTDGNVPEETRQSESVLMWLARIGAELGSDVPFFLLSRGAAVCTGRGEIVRDCCAAIARQFQCALRIHDQEKEAETGPHVARQTQETATSRDETPGQSPRKEAETAGEREAGAGDEMTLRVYIFKPCEGLGTKAVYDAFRALAEASGLTDSREAQQTPNSLHGAADASPAVDFAAALQGASLAPRSSRSRPPAPLPGASLHPSFLPALFENDLQRPAETLLPSLALLSEQLQRFKGGLGPRMHSPASGRDAALSPAPRDRSESPATRPSDGAHGAVGLDGVFSPLGNSGEDLGVLLLAAGMTGSGSAFVALTAERVARVETERSREPTPWRQFLEAQMARGTRVFQCRLASKTSNLQAGVETEAGDSENRRHGRNKGECGEANGRSVWRGPLPWFSSCLTFEELASPPRRRAKHA</sequence>
<gene>
    <name evidence="5" type="ORF">BN1204_044740</name>
</gene>
<name>A0A0F7UFR7_NEOCL</name>
<evidence type="ECO:0000256" key="2">
    <source>
        <dbReference type="ARBA" id="ARBA00022777"/>
    </source>
</evidence>
<reference evidence="5" key="1">
    <citation type="journal article" date="2015" name="PLoS ONE">
        <title>Comprehensive Evaluation of Toxoplasma gondii VEG and Neospora caninum LIV Genomes with Tachyzoite Stage Transcriptome and Proteome Defines Novel Transcript Features.</title>
        <authorList>
            <person name="Ramaprasad A."/>
            <person name="Mourier T."/>
            <person name="Naeem R."/>
            <person name="Malas T.B."/>
            <person name="Moussa E."/>
            <person name="Panigrahi A."/>
            <person name="Vermont S.J."/>
            <person name="Otto T.D."/>
            <person name="Wastling J."/>
            <person name="Pain A."/>
        </authorList>
    </citation>
    <scope>NUCLEOTIDE SEQUENCE</scope>
    <source>
        <strain evidence="5">Liverpool</strain>
    </source>
</reference>
<feature type="region of interest" description="Disordered" evidence="4">
    <location>
        <begin position="528"/>
        <end position="559"/>
    </location>
</feature>
<evidence type="ECO:0000256" key="3">
    <source>
        <dbReference type="ARBA" id="ARBA00022840"/>
    </source>
</evidence>
<feature type="region of interest" description="Disordered" evidence="4">
    <location>
        <begin position="999"/>
        <end position="1024"/>
    </location>
</feature>
<feature type="compositionally biased region" description="Low complexity" evidence="4">
    <location>
        <begin position="180"/>
        <end position="189"/>
    </location>
</feature>
<dbReference type="InterPro" id="IPR020568">
    <property type="entry name" value="Ribosomal_Su5_D2-typ_SF"/>
</dbReference>
<dbReference type="PANTHER" id="PTHR43527:SF2">
    <property type="entry name" value="4-DIPHOSPHOCYTIDYL-2-C-METHYL-D-ERYTHRITOL KINASE, CHLOROPLASTIC"/>
    <property type="match status" value="1"/>
</dbReference>
<keyword evidence="2 5" id="KW-0418">Kinase</keyword>